<dbReference type="AlphaFoldDB" id="A0A1G8I583"/>
<dbReference type="PANTHER" id="PTHR47199:SF2">
    <property type="entry name" value="PHOTOSYSTEM II STABILITY_ASSEMBLY FACTOR HCF136, CHLOROPLASTIC"/>
    <property type="match status" value="1"/>
</dbReference>
<gene>
    <name evidence="1" type="ORF">SAMN04488062_12425</name>
</gene>
<evidence type="ECO:0008006" key="3">
    <source>
        <dbReference type="Google" id="ProtNLM"/>
    </source>
</evidence>
<evidence type="ECO:0000313" key="2">
    <source>
        <dbReference type="Proteomes" id="UP000199274"/>
    </source>
</evidence>
<dbReference type="Gene3D" id="2.130.10.10">
    <property type="entry name" value="YVTN repeat-like/Quinoprotein amine dehydrogenase"/>
    <property type="match status" value="1"/>
</dbReference>
<dbReference type="PROSITE" id="PS51257">
    <property type="entry name" value="PROKAR_LIPOPROTEIN"/>
    <property type="match status" value="1"/>
</dbReference>
<accession>A0A1G8I583</accession>
<dbReference type="STRING" id="178355.SAMN04488062_12425"/>
<dbReference type="PANTHER" id="PTHR47199">
    <property type="entry name" value="PHOTOSYSTEM II STABILITY/ASSEMBLY FACTOR HCF136, CHLOROPLASTIC"/>
    <property type="match status" value="1"/>
</dbReference>
<dbReference type="SUPFAM" id="SSF50939">
    <property type="entry name" value="Sialidases"/>
    <property type="match status" value="1"/>
</dbReference>
<dbReference type="CDD" id="cd15482">
    <property type="entry name" value="Sialidase_non-viral"/>
    <property type="match status" value="1"/>
</dbReference>
<dbReference type="RefSeq" id="WP_091259248.1">
    <property type="nucleotide sequence ID" value="NZ_FNDB01000024.1"/>
</dbReference>
<dbReference type="InterPro" id="IPR036278">
    <property type="entry name" value="Sialidase_sf"/>
</dbReference>
<reference evidence="2" key="1">
    <citation type="submission" date="2016-10" db="EMBL/GenBank/DDBJ databases">
        <authorList>
            <person name="Varghese N."/>
            <person name="Submissions S."/>
        </authorList>
    </citation>
    <scope>NUCLEOTIDE SEQUENCE [LARGE SCALE GENOMIC DNA]</scope>
    <source>
        <strain evidence="2">CGMCC 1.2747</strain>
    </source>
</reference>
<protein>
    <recommendedName>
        <fullName evidence="3">Oxidoreductase</fullName>
    </recommendedName>
</protein>
<sequence>MKNILLALLVVLVAVSCKTSIYKSEKIEETNFQSVVIDTLFQDKISIRAIQIDKNKIWYAADKGRYGFYNLDSNQKIENRISKDSLNLEFRSIAQTTAHVFILNVANPALLYRVSKEGLSTQLVYQESHQKVFYDSMKFWDNNEGIAMGDPIENCLNIIVTRDGGNSWNKISCEKLPKVSDGEAAFAASNTNIVIKNNNTWLVSGGIKTRVFYSPDRGESWSVFETPIVQGKTMTGIFTADFYDSNIGMVAGGDYEVRNQNFSNKAMTINGGKTWKLVAENQGFGYASCVQYVPKSRGKSIVTVGTSGIYYSSDSGNIWKQMSTDSSLNTIRFLDDKTAIAAGQNKMIRIRFK</sequence>
<dbReference type="Proteomes" id="UP000199274">
    <property type="component" value="Unassembled WGS sequence"/>
</dbReference>
<evidence type="ECO:0000313" key="1">
    <source>
        <dbReference type="EMBL" id="SDI14098.1"/>
    </source>
</evidence>
<keyword evidence="2" id="KW-1185">Reference proteome</keyword>
<proteinExistence type="predicted"/>
<name>A0A1G8I583_9FLAO</name>
<dbReference type="EMBL" id="FNDB01000024">
    <property type="protein sequence ID" value="SDI14098.1"/>
    <property type="molecule type" value="Genomic_DNA"/>
</dbReference>
<dbReference type="OrthoDB" id="9813892at2"/>
<organism evidence="1 2">
    <name type="scientific">Flavobacterium omnivorum</name>
    <dbReference type="NCBI Taxonomy" id="178355"/>
    <lineage>
        <taxon>Bacteria</taxon>
        <taxon>Pseudomonadati</taxon>
        <taxon>Bacteroidota</taxon>
        <taxon>Flavobacteriia</taxon>
        <taxon>Flavobacteriales</taxon>
        <taxon>Flavobacteriaceae</taxon>
        <taxon>Flavobacterium</taxon>
    </lineage>
</organism>
<dbReference type="InterPro" id="IPR015943">
    <property type="entry name" value="WD40/YVTN_repeat-like_dom_sf"/>
</dbReference>